<dbReference type="InterPro" id="IPR046348">
    <property type="entry name" value="SIS_dom_sf"/>
</dbReference>
<dbReference type="InterPro" id="IPR035472">
    <property type="entry name" value="RpiR-like_SIS"/>
</dbReference>
<dbReference type="InterPro" id="IPR001347">
    <property type="entry name" value="SIS_dom"/>
</dbReference>
<evidence type="ECO:0000259" key="1">
    <source>
        <dbReference type="PROSITE" id="PS51464"/>
    </source>
</evidence>
<dbReference type="NCBIfam" id="NF002805">
    <property type="entry name" value="PRK02947.1"/>
    <property type="match status" value="1"/>
</dbReference>
<dbReference type="SUPFAM" id="SSF53697">
    <property type="entry name" value="SIS domain"/>
    <property type="match status" value="1"/>
</dbReference>
<name>A0A6J4PGJ9_9ACTN</name>
<protein>
    <recommendedName>
        <fullName evidence="1">SIS domain-containing protein</fullName>
    </recommendedName>
</protein>
<dbReference type="GO" id="GO:1901135">
    <property type="term" value="P:carbohydrate derivative metabolic process"/>
    <property type="evidence" value="ECO:0007669"/>
    <property type="project" value="InterPro"/>
</dbReference>
<organism evidence="2">
    <name type="scientific">uncultured Rubrobacteraceae bacterium</name>
    <dbReference type="NCBI Taxonomy" id="349277"/>
    <lineage>
        <taxon>Bacteria</taxon>
        <taxon>Bacillati</taxon>
        <taxon>Actinomycetota</taxon>
        <taxon>Rubrobacteria</taxon>
        <taxon>Rubrobacterales</taxon>
        <taxon>Rubrobacteraceae</taxon>
        <taxon>environmental samples</taxon>
    </lineage>
</organism>
<accession>A0A6J4PGJ9</accession>
<dbReference type="GO" id="GO:0097367">
    <property type="term" value="F:carbohydrate derivative binding"/>
    <property type="evidence" value="ECO:0007669"/>
    <property type="project" value="InterPro"/>
</dbReference>
<dbReference type="Pfam" id="PF13580">
    <property type="entry name" value="SIS_2"/>
    <property type="match status" value="1"/>
</dbReference>
<dbReference type="AlphaFoldDB" id="A0A6J4PGJ9"/>
<reference evidence="2" key="1">
    <citation type="submission" date="2020-02" db="EMBL/GenBank/DDBJ databases">
        <authorList>
            <person name="Meier V. D."/>
        </authorList>
    </citation>
    <scope>NUCLEOTIDE SEQUENCE</scope>
    <source>
        <strain evidence="2">AVDCRST_MAG03</strain>
    </source>
</reference>
<gene>
    <name evidence="2" type="ORF">AVDCRST_MAG03-1947</name>
</gene>
<sequence>MTASGMEDGAGRPGAGRPGAGLDAYAARLGEVQEAVLSKGRENLLEAARLLAGSLDGEPDRMIHVFGCGHSHLMAEEAFWRAGGLAPVHPILDPNLTLLGGRRTSRLERLEGYARVLLAGEELRPGEVMVVFSNSGINALPIEVALAAKEAGLWVVAVTSLAHSKGVEPRHSSGQRLFELADVAIDTRVPAGDAAVDLSKLAGGAGGHRVAPLSTAIGALVWNALVAEVAYLRAVAGAEPSSFTSQNVPGGDEANEALISRYRPRNRFYG</sequence>
<dbReference type="CDD" id="cd05013">
    <property type="entry name" value="SIS_RpiR"/>
    <property type="match status" value="1"/>
</dbReference>
<dbReference type="Gene3D" id="3.40.50.10490">
    <property type="entry name" value="Glucose-6-phosphate isomerase like protein, domain 1"/>
    <property type="match status" value="1"/>
</dbReference>
<dbReference type="PROSITE" id="PS51464">
    <property type="entry name" value="SIS"/>
    <property type="match status" value="1"/>
</dbReference>
<evidence type="ECO:0000313" key="2">
    <source>
        <dbReference type="EMBL" id="CAA9412251.1"/>
    </source>
</evidence>
<proteinExistence type="predicted"/>
<dbReference type="EMBL" id="CADCUT010000120">
    <property type="protein sequence ID" value="CAA9412251.1"/>
    <property type="molecule type" value="Genomic_DNA"/>
</dbReference>
<feature type="domain" description="SIS" evidence="1">
    <location>
        <begin position="51"/>
        <end position="235"/>
    </location>
</feature>